<accession>A0A2G5C6K8</accession>
<dbReference type="OrthoDB" id="1897643at2759"/>
<proteinExistence type="predicted"/>
<dbReference type="Proteomes" id="UP000230069">
    <property type="component" value="Unassembled WGS sequence"/>
</dbReference>
<reference evidence="2 3" key="1">
    <citation type="submission" date="2017-09" db="EMBL/GenBank/DDBJ databases">
        <title>WGS assembly of Aquilegia coerulea Goldsmith.</title>
        <authorList>
            <person name="Hodges S."/>
            <person name="Kramer E."/>
            <person name="Nordborg M."/>
            <person name="Tomkins J."/>
            <person name="Borevitz J."/>
            <person name="Derieg N."/>
            <person name="Yan J."/>
            <person name="Mihaltcheva S."/>
            <person name="Hayes R.D."/>
            <person name="Rokhsar D."/>
        </authorList>
    </citation>
    <scope>NUCLEOTIDE SEQUENCE [LARGE SCALE GENOMIC DNA]</scope>
    <source>
        <strain evidence="3">cv. Goldsmith</strain>
    </source>
</reference>
<keyword evidence="1" id="KW-1133">Transmembrane helix</keyword>
<keyword evidence="1" id="KW-0812">Transmembrane</keyword>
<evidence type="ECO:0000313" key="2">
    <source>
        <dbReference type="EMBL" id="PIA26922.1"/>
    </source>
</evidence>
<organism evidence="2 3">
    <name type="scientific">Aquilegia coerulea</name>
    <name type="common">Rocky mountain columbine</name>
    <dbReference type="NCBI Taxonomy" id="218851"/>
    <lineage>
        <taxon>Eukaryota</taxon>
        <taxon>Viridiplantae</taxon>
        <taxon>Streptophyta</taxon>
        <taxon>Embryophyta</taxon>
        <taxon>Tracheophyta</taxon>
        <taxon>Spermatophyta</taxon>
        <taxon>Magnoliopsida</taxon>
        <taxon>Ranunculales</taxon>
        <taxon>Ranunculaceae</taxon>
        <taxon>Thalictroideae</taxon>
        <taxon>Aquilegia</taxon>
    </lineage>
</organism>
<keyword evidence="3" id="KW-1185">Reference proteome</keyword>
<protein>
    <recommendedName>
        <fullName evidence="4">F-box protein</fullName>
    </recommendedName>
</protein>
<dbReference type="FunCoup" id="A0A2G5C6K8">
    <property type="interactions" value="45"/>
</dbReference>
<gene>
    <name evidence="2" type="ORF">AQUCO_08500013v1</name>
</gene>
<feature type="transmembrane region" description="Helical" evidence="1">
    <location>
        <begin position="298"/>
        <end position="317"/>
    </location>
</feature>
<evidence type="ECO:0000313" key="3">
    <source>
        <dbReference type="Proteomes" id="UP000230069"/>
    </source>
</evidence>
<dbReference type="InterPro" id="IPR027949">
    <property type="entry name" value="Chloroplast_duf"/>
</dbReference>
<dbReference type="AlphaFoldDB" id="A0A2G5C6K8"/>
<evidence type="ECO:0000256" key="1">
    <source>
        <dbReference type="SAM" id="Phobius"/>
    </source>
</evidence>
<evidence type="ECO:0008006" key="4">
    <source>
        <dbReference type="Google" id="ProtNLM"/>
    </source>
</evidence>
<sequence length="426" mass="46137">MTTLQASNLLSSSSSSTCKCNVIKSTLHAPKLKSLRLSFPKLSSTNNLVEELNIRNGYISTTTTQQEMIKTSTSGRYEEGSSNLLVMAELYAILETISDRVEMHANIGEQRNNWNTLLLTAINTITITAATMAGLASISGNGTPLLALKLSSTLLYSAATGLLVIMNKIQPSQLAEEQRNAVRLFKQLQKQIQTTLALGSPTSMDVKNAMKRVLALDKAYPLPLLGGVMLEKFPKTVEPAVWWPQQGRQGKQFGGELNNNGWTTNLVDEMKEIVGVLERKDTQEYVRLSKLILKVNKVLAISGPLLTGIAALGSTLVGSPSHGSWAAVLAIVGGAMASVVNTVEHGGQVGMVFEMYRSCAGSFQLLKESIESTLNEKVVERRENGELFEMKVALQLGRSLSELRSLAGCSTIKAEDASEEFASKLL</sequence>
<dbReference type="PANTHER" id="PTHR33358:SF12">
    <property type="entry name" value="F-BOX PROTEIN WITH A DOMAIN PROTEIN"/>
    <property type="match status" value="1"/>
</dbReference>
<dbReference type="Pfam" id="PF14476">
    <property type="entry name" value="Chloroplast_duf"/>
    <property type="match status" value="1"/>
</dbReference>
<dbReference type="InParanoid" id="A0A2G5C6K8"/>
<dbReference type="STRING" id="218851.A0A2G5C6K8"/>
<feature type="transmembrane region" description="Helical" evidence="1">
    <location>
        <begin position="323"/>
        <end position="343"/>
    </location>
</feature>
<feature type="transmembrane region" description="Helical" evidence="1">
    <location>
        <begin position="117"/>
        <end position="139"/>
    </location>
</feature>
<dbReference type="EMBL" id="KZ305102">
    <property type="protein sequence ID" value="PIA26922.1"/>
    <property type="molecule type" value="Genomic_DNA"/>
</dbReference>
<dbReference type="PANTHER" id="PTHR33358">
    <property type="entry name" value="F-BOX PROTEIN WITH A DOMAIN PROTEIN"/>
    <property type="match status" value="1"/>
</dbReference>
<name>A0A2G5C6K8_AQUCA</name>
<feature type="transmembrane region" description="Helical" evidence="1">
    <location>
        <begin position="145"/>
        <end position="165"/>
    </location>
</feature>
<keyword evidence="1" id="KW-0472">Membrane</keyword>